<organism evidence="2 3">
    <name type="scientific">Gossypium tomentosum</name>
    <name type="common">Hawaiian cotton</name>
    <name type="synonym">Gossypium sandvicense</name>
    <dbReference type="NCBI Taxonomy" id="34277"/>
    <lineage>
        <taxon>Eukaryota</taxon>
        <taxon>Viridiplantae</taxon>
        <taxon>Streptophyta</taxon>
        <taxon>Embryophyta</taxon>
        <taxon>Tracheophyta</taxon>
        <taxon>Spermatophyta</taxon>
        <taxon>Magnoliopsida</taxon>
        <taxon>eudicotyledons</taxon>
        <taxon>Gunneridae</taxon>
        <taxon>Pentapetalae</taxon>
        <taxon>rosids</taxon>
        <taxon>malvids</taxon>
        <taxon>Malvales</taxon>
        <taxon>Malvaceae</taxon>
        <taxon>Malvoideae</taxon>
        <taxon>Gossypium</taxon>
    </lineage>
</organism>
<keyword evidence="3" id="KW-1185">Reference proteome</keyword>
<accession>A0A5D2JFY9</accession>
<evidence type="ECO:0000256" key="1">
    <source>
        <dbReference type="SAM" id="SignalP"/>
    </source>
</evidence>
<evidence type="ECO:0000313" key="2">
    <source>
        <dbReference type="EMBL" id="TYH53335.1"/>
    </source>
</evidence>
<proteinExistence type="predicted"/>
<reference evidence="2 3" key="1">
    <citation type="submission" date="2019-07" db="EMBL/GenBank/DDBJ databases">
        <title>WGS assembly of Gossypium tomentosum.</title>
        <authorList>
            <person name="Chen Z.J."/>
            <person name="Sreedasyam A."/>
            <person name="Ando A."/>
            <person name="Song Q."/>
            <person name="De L."/>
            <person name="Hulse-Kemp A."/>
            <person name="Ding M."/>
            <person name="Ye W."/>
            <person name="Kirkbride R."/>
            <person name="Jenkins J."/>
            <person name="Plott C."/>
            <person name="Lovell J."/>
            <person name="Lin Y.-M."/>
            <person name="Vaughn R."/>
            <person name="Liu B."/>
            <person name="Li W."/>
            <person name="Simpson S."/>
            <person name="Scheffler B."/>
            <person name="Saski C."/>
            <person name="Grover C."/>
            <person name="Hu G."/>
            <person name="Conover J."/>
            <person name="Carlson J."/>
            <person name="Shu S."/>
            <person name="Boston L."/>
            <person name="Williams M."/>
            <person name="Peterson D."/>
            <person name="Mcgee K."/>
            <person name="Jones D."/>
            <person name="Wendel J."/>
            <person name="Stelly D."/>
            <person name="Grimwood J."/>
            <person name="Schmutz J."/>
        </authorList>
    </citation>
    <scope>NUCLEOTIDE SEQUENCE [LARGE SCALE GENOMIC DNA]</scope>
    <source>
        <strain evidence="2">7179.01</strain>
    </source>
</reference>
<dbReference type="AlphaFoldDB" id="A0A5D2JFY9"/>
<protein>
    <submittedName>
        <fullName evidence="2">Uncharacterized protein</fullName>
    </submittedName>
</protein>
<dbReference type="Proteomes" id="UP000322667">
    <property type="component" value="Chromosome D09"/>
</dbReference>
<evidence type="ECO:0000313" key="3">
    <source>
        <dbReference type="Proteomes" id="UP000322667"/>
    </source>
</evidence>
<keyword evidence="1" id="KW-0732">Signal</keyword>
<sequence>MLVALLFFHFYNFGEGGEFPFLLCWPRLMDKREMSARMETSENLCQVVGGVHGHLKNLVNGVVSETIIVQSS</sequence>
<dbReference type="EMBL" id="CM017631">
    <property type="protein sequence ID" value="TYH53335.1"/>
    <property type="molecule type" value="Genomic_DNA"/>
</dbReference>
<name>A0A5D2JFY9_GOSTO</name>
<gene>
    <name evidence="2" type="ORF">ES332_D09G093300v1</name>
</gene>
<feature type="chain" id="PRO_5022669853" evidence="1">
    <location>
        <begin position="17"/>
        <end position="72"/>
    </location>
</feature>
<feature type="signal peptide" evidence="1">
    <location>
        <begin position="1"/>
        <end position="16"/>
    </location>
</feature>